<dbReference type="Proteomes" id="UP000000311">
    <property type="component" value="Unassembled WGS sequence"/>
</dbReference>
<gene>
    <name evidence="1" type="ORF">EAG_04452</name>
</gene>
<reference evidence="1 2" key="1">
    <citation type="journal article" date="2010" name="Science">
        <title>Genomic comparison of the ants Camponotus floridanus and Harpegnathos saltator.</title>
        <authorList>
            <person name="Bonasio R."/>
            <person name="Zhang G."/>
            <person name="Ye C."/>
            <person name="Mutti N.S."/>
            <person name="Fang X."/>
            <person name="Qin N."/>
            <person name="Donahue G."/>
            <person name="Yang P."/>
            <person name="Li Q."/>
            <person name="Li C."/>
            <person name="Zhang P."/>
            <person name="Huang Z."/>
            <person name="Berger S.L."/>
            <person name="Reinberg D."/>
            <person name="Wang J."/>
            <person name="Liebig J."/>
        </authorList>
    </citation>
    <scope>NUCLEOTIDE SEQUENCE [LARGE SCALE GENOMIC DNA]</scope>
    <source>
        <strain evidence="2">C129</strain>
    </source>
</reference>
<dbReference type="InParanoid" id="E1ZY75"/>
<sequence>LKFPIIAQPMYDILNVISLPTYNYINKFAYMKIDNRLIAINKDMRTYVILTKQNLNDCINNNNQYL</sequence>
<dbReference type="EMBL" id="GL435180">
    <property type="protein sequence ID" value="EFN73865.1"/>
    <property type="molecule type" value="Genomic_DNA"/>
</dbReference>
<proteinExistence type="predicted"/>
<keyword evidence="2" id="KW-1185">Reference proteome</keyword>
<evidence type="ECO:0000313" key="2">
    <source>
        <dbReference type="Proteomes" id="UP000000311"/>
    </source>
</evidence>
<feature type="non-terminal residue" evidence="1">
    <location>
        <position position="1"/>
    </location>
</feature>
<dbReference type="AlphaFoldDB" id="E1ZY75"/>
<accession>E1ZY75</accession>
<organism evidence="2">
    <name type="scientific">Camponotus floridanus</name>
    <name type="common">Florida carpenter ant</name>
    <dbReference type="NCBI Taxonomy" id="104421"/>
    <lineage>
        <taxon>Eukaryota</taxon>
        <taxon>Metazoa</taxon>
        <taxon>Ecdysozoa</taxon>
        <taxon>Arthropoda</taxon>
        <taxon>Hexapoda</taxon>
        <taxon>Insecta</taxon>
        <taxon>Pterygota</taxon>
        <taxon>Neoptera</taxon>
        <taxon>Endopterygota</taxon>
        <taxon>Hymenoptera</taxon>
        <taxon>Apocrita</taxon>
        <taxon>Aculeata</taxon>
        <taxon>Formicoidea</taxon>
        <taxon>Formicidae</taxon>
        <taxon>Formicinae</taxon>
        <taxon>Camponotus</taxon>
    </lineage>
</organism>
<feature type="non-terminal residue" evidence="1">
    <location>
        <position position="66"/>
    </location>
</feature>
<name>E1ZY75_CAMFO</name>
<evidence type="ECO:0000313" key="1">
    <source>
        <dbReference type="EMBL" id="EFN73865.1"/>
    </source>
</evidence>
<protein>
    <submittedName>
        <fullName evidence="1">Uncharacterized protein</fullName>
    </submittedName>
</protein>